<dbReference type="KEGG" id="mng:MNEG_7933"/>
<accession>A0A0D2N168</accession>
<reference evidence="1 2" key="1">
    <citation type="journal article" date="2013" name="BMC Genomics">
        <title>Reconstruction of the lipid metabolism for the microalga Monoraphidium neglectum from its genome sequence reveals characteristics suitable for biofuel production.</title>
        <authorList>
            <person name="Bogen C."/>
            <person name="Al-Dilaimi A."/>
            <person name="Albersmeier A."/>
            <person name="Wichmann J."/>
            <person name="Grundmann M."/>
            <person name="Rupp O."/>
            <person name="Lauersen K.J."/>
            <person name="Blifernez-Klassen O."/>
            <person name="Kalinowski J."/>
            <person name="Goesmann A."/>
            <person name="Mussgnug J.H."/>
            <person name="Kruse O."/>
        </authorList>
    </citation>
    <scope>NUCLEOTIDE SEQUENCE [LARGE SCALE GENOMIC DNA]</scope>
    <source>
        <strain evidence="1 2">SAG 48.87</strain>
    </source>
</reference>
<dbReference type="RefSeq" id="XP_013899050.1">
    <property type="nucleotide sequence ID" value="XM_014043596.1"/>
</dbReference>
<dbReference type="Proteomes" id="UP000054498">
    <property type="component" value="Unassembled WGS sequence"/>
</dbReference>
<dbReference type="GeneID" id="25740809"/>
<dbReference type="EMBL" id="KK101673">
    <property type="protein sequence ID" value="KIZ00031.1"/>
    <property type="molecule type" value="Genomic_DNA"/>
</dbReference>
<proteinExistence type="predicted"/>
<gene>
    <name evidence="1" type="ORF">MNEG_7933</name>
</gene>
<dbReference type="AlphaFoldDB" id="A0A0D2N168"/>
<keyword evidence="2" id="KW-1185">Reference proteome</keyword>
<feature type="non-terminal residue" evidence="1">
    <location>
        <position position="1"/>
    </location>
</feature>
<dbReference type="OrthoDB" id="10606411at2759"/>
<organism evidence="1 2">
    <name type="scientific">Monoraphidium neglectum</name>
    <dbReference type="NCBI Taxonomy" id="145388"/>
    <lineage>
        <taxon>Eukaryota</taxon>
        <taxon>Viridiplantae</taxon>
        <taxon>Chlorophyta</taxon>
        <taxon>core chlorophytes</taxon>
        <taxon>Chlorophyceae</taxon>
        <taxon>CS clade</taxon>
        <taxon>Sphaeropleales</taxon>
        <taxon>Selenastraceae</taxon>
        <taxon>Monoraphidium</taxon>
    </lineage>
</organism>
<protein>
    <submittedName>
        <fullName evidence="1">Uncharacterized protein</fullName>
    </submittedName>
</protein>
<sequence length="100" mass="10378">AAPAPPGPVARLIGAAAALAPALSLDTVPEAMQLQSARSLGSILNQLEGMDDAVLMSTDMGMPNSDLNVRTSDLQIGSEEMLRHVPTPEEATAARNTAWL</sequence>
<evidence type="ECO:0000313" key="2">
    <source>
        <dbReference type="Proteomes" id="UP000054498"/>
    </source>
</evidence>
<name>A0A0D2N168_9CHLO</name>
<evidence type="ECO:0000313" key="1">
    <source>
        <dbReference type="EMBL" id="KIZ00031.1"/>
    </source>
</evidence>